<dbReference type="CDD" id="cd03048">
    <property type="entry name" value="GST_N_Ure2p_like"/>
    <property type="match status" value="1"/>
</dbReference>
<reference evidence="5" key="1">
    <citation type="submission" date="2017-08" db="EMBL/GenBank/DDBJ databases">
        <title>A dynamic microbial community with high functional redundancy inhabits the cold, oxic subseafloor aquifer.</title>
        <authorList>
            <person name="Tully B.J."/>
            <person name="Wheat C.G."/>
            <person name="Glazer B.T."/>
            <person name="Huber J.A."/>
        </authorList>
    </citation>
    <scope>NUCLEOTIDE SEQUENCE [LARGE SCALE GENOMIC DNA]</scope>
</reference>
<evidence type="ECO:0000259" key="3">
    <source>
        <dbReference type="PROSITE" id="PS50405"/>
    </source>
</evidence>
<dbReference type="Proteomes" id="UP000218327">
    <property type="component" value="Unassembled WGS sequence"/>
</dbReference>
<dbReference type="PROSITE" id="PS50404">
    <property type="entry name" value="GST_NTER"/>
    <property type="match status" value="1"/>
</dbReference>
<dbReference type="Pfam" id="PF00043">
    <property type="entry name" value="GST_C"/>
    <property type="match status" value="1"/>
</dbReference>
<proteinExistence type="inferred from homology"/>
<evidence type="ECO:0000259" key="2">
    <source>
        <dbReference type="PROSITE" id="PS50404"/>
    </source>
</evidence>
<dbReference type="InterPro" id="IPR004045">
    <property type="entry name" value="Glutathione_S-Trfase_N"/>
</dbReference>
<dbReference type="SUPFAM" id="SSF47616">
    <property type="entry name" value="GST C-terminal domain-like"/>
    <property type="match status" value="1"/>
</dbReference>
<sequence length="209" mass="24447">MIDLYTWATPNGRKVSIMLEELGLDYRVFPIDITKGDQHEPKFMSLSPNNKIPAIVDHSTGVQMMESGAILMYLAHKTGKLMSSMGEGFWSEMEWLMFQVGHVGPMLGQTHHFVKFNPGKSPYAEERYRKENVRLYQVLENRLQDRNYIAKEYSIVDIATWPWISRYEFQQMNLNEFPRLKDWYLRIADRPAVQRGYSVPKVLDVPIPD</sequence>
<name>A0A2A5B2D6_9GAMM</name>
<dbReference type="InterPro" id="IPR036282">
    <property type="entry name" value="Glutathione-S-Trfase_C_sf"/>
</dbReference>
<gene>
    <name evidence="4" type="ORF">COA96_07820</name>
</gene>
<feature type="domain" description="GST C-terminal" evidence="3">
    <location>
        <begin position="63"/>
        <end position="207"/>
    </location>
</feature>
<dbReference type="GO" id="GO:0016740">
    <property type="term" value="F:transferase activity"/>
    <property type="evidence" value="ECO:0007669"/>
    <property type="project" value="UniProtKB-KW"/>
</dbReference>
<dbReference type="Gene3D" id="1.20.1050.10">
    <property type="match status" value="1"/>
</dbReference>
<accession>A0A2A5B2D6</accession>
<evidence type="ECO:0000313" key="4">
    <source>
        <dbReference type="EMBL" id="PCJ25226.1"/>
    </source>
</evidence>
<evidence type="ECO:0000256" key="1">
    <source>
        <dbReference type="RuleBase" id="RU003494"/>
    </source>
</evidence>
<dbReference type="Gene3D" id="3.40.30.10">
    <property type="entry name" value="Glutaredoxin"/>
    <property type="match status" value="1"/>
</dbReference>
<dbReference type="EMBL" id="NVVJ01000019">
    <property type="protein sequence ID" value="PCJ25226.1"/>
    <property type="molecule type" value="Genomic_DNA"/>
</dbReference>
<dbReference type="InterPro" id="IPR040079">
    <property type="entry name" value="Glutathione_S-Trfase"/>
</dbReference>
<dbReference type="InterPro" id="IPR036249">
    <property type="entry name" value="Thioredoxin-like_sf"/>
</dbReference>
<dbReference type="AlphaFoldDB" id="A0A2A5B2D6"/>
<dbReference type="PANTHER" id="PTHR44051:SF8">
    <property type="entry name" value="GLUTATHIONE S-TRANSFERASE GSTA"/>
    <property type="match status" value="1"/>
</dbReference>
<keyword evidence="4" id="KW-0808">Transferase</keyword>
<dbReference type="SFLD" id="SFLDG00358">
    <property type="entry name" value="Main_(cytGST)"/>
    <property type="match status" value="1"/>
</dbReference>
<dbReference type="SFLD" id="SFLDG01151">
    <property type="entry name" value="Main.2:_Nu-like"/>
    <property type="match status" value="1"/>
</dbReference>
<feature type="domain" description="GST N-terminal" evidence="2">
    <location>
        <begin position="1"/>
        <end position="82"/>
    </location>
</feature>
<dbReference type="PROSITE" id="PS50405">
    <property type="entry name" value="GST_CTER"/>
    <property type="match status" value="1"/>
</dbReference>
<comment type="similarity">
    <text evidence="1">Belongs to the GST superfamily.</text>
</comment>
<dbReference type="SFLD" id="SFLDS00019">
    <property type="entry name" value="Glutathione_Transferase_(cytos"/>
    <property type="match status" value="1"/>
</dbReference>
<dbReference type="InterPro" id="IPR010987">
    <property type="entry name" value="Glutathione-S-Trfase_C-like"/>
</dbReference>
<organism evidence="4 5">
    <name type="scientific">SAR86 cluster bacterium</name>
    <dbReference type="NCBI Taxonomy" id="2030880"/>
    <lineage>
        <taxon>Bacteria</taxon>
        <taxon>Pseudomonadati</taxon>
        <taxon>Pseudomonadota</taxon>
        <taxon>Gammaproteobacteria</taxon>
        <taxon>SAR86 cluster</taxon>
    </lineage>
</organism>
<evidence type="ECO:0000313" key="5">
    <source>
        <dbReference type="Proteomes" id="UP000218327"/>
    </source>
</evidence>
<protein>
    <submittedName>
        <fullName evidence="4">Glutathione S-transferase</fullName>
    </submittedName>
</protein>
<dbReference type="PANTHER" id="PTHR44051">
    <property type="entry name" value="GLUTATHIONE S-TRANSFERASE-RELATED"/>
    <property type="match status" value="1"/>
</dbReference>
<dbReference type="Pfam" id="PF02798">
    <property type="entry name" value="GST_N"/>
    <property type="match status" value="1"/>
</dbReference>
<dbReference type="SUPFAM" id="SSF52833">
    <property type="entry name" value="Thioredoxin-like"/>
    <property type="match status" value="1"/>
</dbReference>
<dbReference type="InterPro" id="IPR004046">
    <property type="entry name" value="GST_C"/>
</dbReference>
<comment type="caution">
    <text evidence="4">The sequence shown here is derived from an EMBL/GenBank/DDBJ whole genome shotgun (WGS) entry which is preliminary data.</text>
</comment>